<gene>
    <name evidence="7" type="ORF">CAUJ_LOCUS10997</name>
</gene>
<keyword evidence="3" id="KW-0009">Actin-binding</keyword>
<dbReference type="InterPro" id="IPR001978">
    <property type="entry name" value="Troponin"/>
</dbReference>
<evidence type="ECO:0000313" key="8">
    <source>
        <dbReference type="Proteomes" id="UP000835052"/>
    </source>
</evidence>
<dbReference type="Gene3D" id="1.20.5.350">
    <property type="match status" value="1"/>
</dbReference>
<keyword evidence="8" id="KW-1185">Reference proteome</keyword>
<dbReference type="EMBL" id="CAJGYM010000051">
    <property type="protein sequence ID" value="CAD6195078.1"/>
    <property type="molecule type" value="Genomic_DNA"/>
</dbReference>
<dbReference type="Proteomes" id="UP000835052">
    <property type="component" value="Unassembled WGS sequence"/>
</dbReference>
<evidence type="ECO:0000256" key="2">
    <source>
        <dbReference type="ARBA" id="ARBA00023179"/>
    </source>
</evidence>
<protein>
    <submittedName>
        <fullName evidence="7">Uncharacterized protein</fullName>
    </submittedName>
</protein>
<dbReference type="PANTHER" id="PTHR13738">
    <property type="entry name" value="TROPONIN I"/>
    <property type="match status" value="1"/>
</dbReference>
<evidence type="ECO:0000256" key="6">
    <source>
        <dbReference type="SAM" id="MobiDB-lite"/>
    </source>
</evidence>
<dbReference type="OrthoDB" id="371899at2759"/>
<comment type="similarity">
    <text evidence="1">Belongs to the troponin I family.</text>
</comment>
<proteinExistence type="inferred from homology"/>
<accession>A0A8S1HKU9</accession>
<dbReference type="SUPFAM" id="SSF90250">
    <property type="entry name" value="Troponin coil-coiled subunits"/>
    <property type="match status" value="1"/>
</dbReference>
<reference evidence="7" key="1">
    <citation type="submission" date="2020-10" db="EMBL/GenBank/DDBJ databases">
        <authorList>
            <person name="Kikuchi T."/>
        </authorList>
    </citation>
    <scope>NUCLEOTIDE SEQUENCE</scope>
    <source>
        <strain evidence="7">NKZ352</strain>
    </source>
</reference>
<dbReference type="InterPro" id="IPR038077">
    <property type="entry name" value="Troponin_sf"/>
</dbReference>
<dbReference type="GO" id="GO:0006936">
    <property type="term" value="P:muscle contraction"/>
    <property type="evidence" value="ECO:0007669"/>
    <property type="project" value="TreeGrafter"/>
</dbReference>
<organism evidence="7 8">
    <name type="scientific">Caenorhabditis auriculariae</name>
    <dbReference type="NCBI Taxonomy" id="2777116"/>
    <lineage>
        <taxon>Eukaryota</taxon>
        <taxon>Metazoa</taxon>
        <taxon>Ecdysozoa</taxon>
        <taxon>Nematoda</taxon>
        <taxon>Chromadorea</taxon>
        <taxon>Rhabditida</taxon>
        <taxon>Rhabditina</taxon>
        <taxon>Rhabditomorpha</taxon>
        <taxon>Rhabditoidea</taxon>
        <taxon>Rhabditidae</taxon>
        <taxon>Peloderinae</taxon>
        <taxon>Caenorhabditis</taxon>
    </lineage>
</organism>
<dbReference type="PANTHER" id="PTHR13738:SF1">
    <property type="entry name" value="TROPONIN I"/>
    <property type="match status" value="1"/>
</dbReference>
<dbReference type="FunFam" id="1.20.5.350:FF:000005">
    <property type="entry name" value="Troponin I 1"/>
    <property type="match status" value="1"/>
</dbReference>
<dbReference type="AlphaFoldDB" id="A0A8S1HKU9"/>
<dbReference type="GO" id="GO:0030172">
    <property type="term" value="F:troponin C binding"/>
    <property type="evidence" value="ECO:0007669"/>
    <property type="project" value="UniProtKB-ARBA"/>
</dbReference>
<evidence type="ECO:0000256" key="3">
    <source>
        <dbReference type="ARBA" id="ARBA00023203"/>
    </source>
</evidence>
<dbReference type="Pfam" id="PF00992">
    <property type="entry name" value="Troponin"/>
    <property type="match status" value="1"/>
</dbReference>
<keyword evidence="5" id="KW-0175">Coiled coil</keyword>
<evidence type="ECO:0000256" key="1">
    <source>
        <dbReference type="ARBA" id="ARBA00009930"/>
    </source>
</evidence>
<dbReference type="InterPro" id="IPR050875">
    <property type="entry name" value="Troponin_I"/>
</dbReference>
<sequence length="313" mass="35728">MWDRIPTEPKNDQGQAKCESFFLAKDDDEDMWRSVRISLLSLMGLDVLRYGGAMATDTVEDAANKAQDLERRKAEVRKRLEEAGQKKNKKKGFLTPERKKKLRKLLMMKAAEDLKQQQLLKEQERQKALQQRIVPMPDIDAINDQGKLLAIYETMFARVCELEEAKFDMNVLVSRTESEINELTIAVNDLRGKFVKPTLKKVSKYDNKFKQMEGGAPAKGNFRANLKVVKKESGIDDIMAKTKKSDGKPEWSKKPAELVVVDKSLKENNEEEEEQKDEVPASESTATNEAEGDNNQEQAQEAEDAQEDEEEEE</sequence>
<name>A0A8S1HKU9_9PELO</name>
<comment type="caution">
    <text evidence="7">The sequence shown here is derived from an EMBL/GenBank/DDBJ whole genome shotgun (WGS) entry which is preliminary data.</text>
</comment>
<feature type="region of interest" description="Disordered" evidence="6">
    <location>
        <begin position="240"/>
        <end position="313"/>
    </location>
</feature>
<dbReference type="GO" id="GO:0005861">
    <property type="term" value="C:troponin complex"/>
    <property type="evidence" value="ECO:0007669"/>
    <property type="project" value="InterPro"/>
</dbReference>
<feature type="compositionally biased region" description="Acidic residues" evidence="6">
    <location>
        <begin position="290"/>
        <end position="313"/>
    </location>
</feature>
<evidence type="ECO:0000256" key="5">
    <source>
        <dbReference type="SAM" id="Coils"/>
    </source>
</evidence>
<evidence type="ECO:0000313" key="7">
    <source>
        <dbReference type="EMBL" id="CAD6195078.1"/>
    </source>
</evidence>
<keyword evidence="2" id="KW-0514">Muscle protein</keyword>
<evidence type="ECO:0000256" key="4">
    <source>
        <dbReference type="ARBA" id="ARBA00058564"/>
    </source>
</evidence>
<dbReference type="GO" id="GO:0003779">
    <property type="term" value="F:actin binding"/>
    <property type="evidence" value="ECO:0007669"/>
    <property type="project" value="UniProtKB-KW"/>
</dbReference>
<feature type="compositionally biased region" description="Basic and acidic residues" evidence="6">
    <location>
        <begin position="240"/>
        <end position="256"/>
    </location>
</feature>
<comment type="function">
    <text evidence="4">Troponin I is the inhibitory subunit of troponin, the thin filament regulatory complex which confers calcium-sensitivity to muscle actomyosin ATPase activity.</text>
</comment>
<feature type="coiled-coil region" evidence="5">
    <location>
        <begin position="59"/>
        <end position="131"/>
    </location>
</feature>